<dbReference type="PROSITE" id="PS50928">
    <property type="entry name" value="ABC_TM1"/>
    <property type="match status" value="1"/>
</dbReference>
<dbReference type="OrthoDB" id="9773683at2"/>
<evidence type="ECO:0000256" key="9">
    <source>
        <dbReference type="RuleBase" id="RU363032"/>
    </source>
</evidence>
<dbReference type="AlphaFoldDB" id="A0A662Z3W8"/>
<reference evidence="11 12" key="1">
    <citation type="submission" date="2016-10" db="EMBL/GenBank/DDBJ databases">
        <authorList>
            <person name="Varghese N."/>
            <person name="Submissions S."/>
        </authorList>
    </citation>
    <scope>NUCLEOTIDE SEQUENCE [LARGE SCALE GENOMIC DNA]</scope>
    <source>
        <strain evidence="11 12">IBRC-M10081</strain>
    </source>
</reference>
<dbReference type="SUPFAM" id="SSF161098">
    <property type="entry name" value="MetI-like"/>
    <property type="match status" value="1"/>
</dbReference>
<keyword evidence="8 9" id="KW-0472">Membrane</keyword>
<feature type="transmembrane region" description="Helical" evidence="9">
    <location>
        <begin position="280"/>
        <end position="303"/>
    </location>
</feature>
<dbReference type="GO" id="GO:0015675">
    <property type="term" value="P:nickel cation transport"/>
    <property type="evidence" value="ECO:0007669"/>
    <property type="project" value="UniProtKB-KW"/>
</dbReference>
<dbReference type="RefSeq" id="WP_091474476.1">
    <property type="nucleotide sequence ID" value="NZ_FOIT01000002.1"/>
</dbReference>
<comment type="similarity">
    <text evidence="9">Belongs to the binding-protein-dependent transport system permease family.</text>
</comment>
<feature type="transmembrane region" description="Helical" evidence="9">
    <location>
        <begin position="7"/>
        <end position="29"/>
    </location>
</feature>
<feature type="transmembrane region" description="Helical" evidence="9">
    <location>
        <begin position="98"/>
        <end position="122"/>
    </location>
</feature>
<comment type="subcellular location">
    <subcellularLocation>
        <location evidence="1 9">Cell membrane</location>
        <topology evidence="1 9">Multi-pass membrane protein</topology>
    </subcellularLocation>
</comment>
<accession>A0A662Z3W8</accession>
<keyword evidence="5 9" id="KW-0812">Transmembrane</keyword>
<dbReference type="GO" id="GO:0055085">
    <property type="term" value="P:transmembrane transport"/>
    <property type="evidence" value="ECO:0007669"/>
    <property type="project" value="InterPro"/>
</dbReference>
<keyword evidence="2 9" id="KW-0813">Transport</keyword>
<evidence type="ECO:0000256" key="6">
    <source>
        <dbReference type="ARBA" id="ARBA00022989"/>
    </source>
</evidence>
<dbReference type="InterPro" id="IPR045621">
    <property type="entry name" value="BPD_transp_1_N"/>
</dbReference>
<keyword evidence="7" id="KW-0921">Nickel transport</keyword>
<dbReference type="Pfam" id="PF19300">
    <property type="entry name" value="BPD_transp_1_N"/>
    <property type="match status" value="1"/>
</dbReference>
<dbReference type="GO" id="GO:0005886">
    <property type="term" value="C:plasma membrane"/>
    <property type="evidence" value="ECO:0007669"/>
    <property type="project" value="UniProtKB-SubCell"/>
</dbReference>
<evidence type="ECO:0000256" key="3">
    <source>
        <dbReference type="ARBA" id="ARBA00022475"/>
    </source>
</evidence>
<feature type="domain" description="ABC transmembrane type-1" evidence="10">
    <location>
        <begin position="94"/>
        <end position="299"/>
    </location>
</feature>
<evidence type="ECO:0000313" key="11">
    <source>
        <dbReference type="EMBL" id="SEV95646.1"/>
    </source>
</evidence>
<keyword evidence="12" id="KW-1185">Reference proteome</keyword>
<dbReference type="InterPro" id="IPR035906">
    <property type="entry name" value="MetI-like_sf"/>
</dbReference>
<sequence>MRFILSRLLSGVAVIFVVSFITFIILMMIPGDPALLSLGTEATPENVEALRDAMGFNEPWYVQFLEWFTSFISGDLGRSYLYGEEISTLILQRVPVTVSVALLSLLIATPIALFIGVIAALYQNKLPDVLARTLMQIGDAMPSFWLALLLLVYVAAGSSLFPISGFTPISEGFIDSILSILLPSFVLSLGLMGTMIRIVRSSMLIALKEDYMLLAKMNGISKFKTIVKYPLRSAIIAPLTIIGMQMAGLLSGVILVENIFSLPGLGRLLLVAVQQRDLFLLQGIVVVIVSTVVIINMITDILYRLANPTMRIGGRDE</sequence>
<organism evidence="11 12">
    <name type="scientific">Aliicoccus persicus</name>
    <dbReference type="NCBI Taxonomy" id="930138"/>
    <lineage>
        <taxon>Bacteria</taxon>
        <taxon>Bacillati</taxon>
        <taxon>Bacillota</taxon>
        <taxon>Bacilli</taxon>
        <taxon>Bacillales</taxon>
        <taxon>Staphylococcaceae</taxon>
        <taxon>Aliicoccus</taxon>
    </lineage>
</organism>
<evidence type="ECO:0000259" key="10">
    <source>
        <dbReference type="PROSITE" id="PS50928"/>
    </source>
</evidence>
<dbReference type="CDD" id="cd06261">
    <property type="entry name" value="TM_PBP2"/>
    <property type="match status" value="1"/>
</dbReference>
<dbReference type="Gene3D" id="1.10.3720.10">
    <property type="entry name" value="MetI-like"/>
    <property type="match status" value="1"/>
</dbReference>
<dbReference type="PANTHER" id="PTHR43163:SF6">
    <property type="entry name" value="DIPEPTIDE TRANSPORT SYSTEM PERMEASE PROTEIN DPPB-RELATED"/>
    <property type="match status" value="1"/>
</dbReference>
<proteinExistence type="inferred from homology"/>
<evidence type="ECO:0000313" key="12">
    <source>
        <dbReference type="Proteomes" id="UP000243605"/>
    </source>
</evidence>
<evidence type="ECO:0000256" key="5">
    <source>
        <dbReference type="ARBA" id="ARBA00022692"/>
    </source>
</evidence>
<keyword evidence="7" id="KW-0406">Ion transport</keyword>
<dbReference type="InterPro" id="IPR000515">
    <property type="entry name" value="MetI-like"/>
</dbReference>
<evidence type="ECO:0000256" key="4">
    <source>
        <dbReference type="ARBA" id="ARBA00022596"/>
    </source>
</evidence>
<protein>
    <submittedName>
        <fullName evidence="11">Peptide/nickel transport system permease protein</fullName>
    </submittedName>
</protein>
<dbReference type="Proteomes" id="UP000243605">
    <property type="component" value="Unassembled WGS sequence"/>
</dbReference>
<feature type="transmembrane region" description="Helical" evidence="9">
    <location>
        <begin position="176"/>
        <end position="199"/>
    </location>
</feature>
<evidence type="ECO:0000256" key="1">
    <source>
        <dbReference type="ARBA" id="ARBA00004651"/>
    </source>
</evidence>
<keyword evidence="6 9" id="KW-1133">Transmembrane helix</keyword>
<dbReference type="PANTHER" id="PTHR43163">
    <property type="entry name" value="DIPEPTIDE TRANSPORT SYSTEM PERMEASE PROTEIN DPPB-RELATED"/>
    <property type="match status" value="1"/>
</dbReference>
<dbReference type="Pfam" id="PF00528">
    <property type="entry name" value="BPD_transp_1"/>
    <property type="match status" value="1"/>
</dbReference>
<dbReference type="EMBL" id="FOIT01000002">
    <property type="protein sequence ID" value="SEV95646.1"/>
    <property type="molecule type" value="Genomic_DNA"/>
</dbReference>
<keyword evidence="4" id="KW-0533">Nickel</keyword>
<feature type="transmembrane region" description="Helical" evidence="9">
    <location>
        <begin position="143"/>
        <end position="164"/>
    </location>
</feature>
<evidence type="ECO:0000256" key="7">
    <source>
        <dbReference type="ARBA" id="ARBA00023112"/>
    </source>
</evidence>
<evidence type="ECO:0000256" key="2">
    <source>
        <dbReference type="ARBA" id="ARBA00022448"/>
    </source>
</evidence>
<name>A0A662Z3W8_9STAP</name>
<feature type="transmembrane region" description="Helical" evidence="9">
    <location>
        <begin position="234"/>
        <end position="260"/>
    </location>
</feature>
<gene>
    <name evidence="11" type="ORF">SAMN05192557_0993</name>
</gene>
<evidence type="ECO:0000256" key="8">
    <source>
        <dbReference type="ARBA" id="ARBA00023136"/>
    </source>
</evidence>
<keyword evidence="3" id="KW-1003">Cell membrane</keyword>